<dbReference type="GO" id="GO:0008670">
    <property type="term" value="F:2,4-dienoyl-CoA reductase (NADPH) activity"/>
    <property type="evidence" value="ECO:0007669"/>
    <property type="project" value="InterPro"/>
</dbReference>
<dbReference type="SUPFAM" id="SSF51735">
    <property type="entry name" value="NAD(P)-binding Rossmann-fold domains"/>
    <property type="match status" value="1"/>
</dbReference>
<dbReference type="InterPro" id="IPR036291">
    <property type="entry name" value="NAD(P)-bd_dom_sf"/>
</dbReference>
<evidence type="ECO:0000256" key="2">
    <source>
        <dbReference type="ARBA" id="ARBA00022857"/>
    </source>
</evidence>
<name>A0A6A7MWZ6_9BURK</name>
<evidence type="ECO:0000256" key="3">
    <source>
        <dbReference type="ARBA" id="ARBA00023002"/>
    </source>
</evidence>
<dbReference type="EMBL" id="WHUG01000001">
    <property type="protein sequence ID" value="MQA37260.1"/>
    <property type="molecule type" value="Genomic_DNA"/>
</dbReference>
<dbReference type="InterPro" id="IPR002347">
    <property type="entry name" value="SDR_fam"/>
</dbReference>
<dbReference type="AlphaFoldDB" id="A0A6A7MWZ6"/>
<dbReference type="PANTHER" id="PTHR43296">
    <property type="entry name" value="PEROXISOMAL 2,4-DIENOYL-COA REDUCTASE"/>
    <property type="match status" value="1"/>
</dbReference>
<sequence length="277" mass="28311">MKDVFQPNLLAGKAAFITGGGSGINQCIAERMAAAGAAVTIVGRDLAKAQRAAAAINAAGGRAIGLSADVRDYDQVGAALHHAQREFGRLDIVVAGAAGNFVAPAMDMSSKGFRTVIDIDLIGTFNTVHAAHEYLAKPGGLVLAISAVQSTMPTATQSHVCAAKAGVDMLMKTLAVEWGAQGIRCVGIAPGPVGDTEGMRRLAPDGQRSWDRLLGCIPPGRAGAREEIASLALFLASGAADYINGVVLPIDGGQTAVGGHEFGAMLVDSLRPRSTSI</sequence>
<dbReference type="Pfam" id="PF13561">
    <property type="entry name" value="adh_short_C2"/>
    <property type="match status" value="1"/>
</dbReference>
<evidence type="ECO:0000313" key="5">
    <source>
        <dbReference type="Proteomes" id="UP000440498"/>
    </source>
</evidence>
<keyword evidence="2" id="KW-0521">NADP</keyword>
<comment type="similarity">
    <text evidence="1">Belongs to the short-chain dehydrogenases/reductases (SDR) family.</text>
</comment>
<evidence type="ECO:0000313" key="4">
    <source>
        <dbReference type="EMBL" id="MQA37260.1"/>
    </source>
</evidence>
<dbReference type="FunFam" id="3.40.50.720:FF:000084">
    <property type="entry name" value="Short-chain dehydrogenase reductase"/>
    <property type="match status" value="1"/>
</dbReference>
<dbReference type="GO" id="GO:0009062">
    <property type="term" value="P:fatty acid catabolic process"/>
    <property type="evidence" value="ECO:0007669"/>
    <property type="project" value="InterPro"/>
</dbReference>
<proteinExistence type="inferred from homology"/>
<evidence type="ECO:0000256" key="1">
    <source>
        <dbReference type="ARBA" id="ARBA00006484"/>
    </source>
</evidence>
<dbReference type="RefSeq" id="WP_152836601.1">
    <property type="nucleotide sequence ID" value="NZ_WHUG01000001.1"/>
</dbReference>
<accession>A0A6A7MWZ6</accession>
<dbReference type="PRINTS" id="PR00081">
    <property type="entry name" value="GDHRDH"/>
</dbReference>
<dbReference type="Proteomes" id="UP000440498">
    <property type="component" value="Unassembled WGS sequence"/>
</dbReference>
<keyword evidence="5" id="KW-1185">Reference proteome</keyword>
<keyword evidence="3" id="KW-0560">Oxidoreductase</keyword>
<gene>
    <name evidence="4" type="ORF">GEV02_03790</name>
</gene>
<dbReference type="NCBIfam" id="NF005752">
    <property type="entry name" value="PRK07576.1"/>
    <property type="match status" value="1"/>
</dbReference>
<organism evidence="4 5">
    <name type="scientific">Rugamonas aquatica</name>
    <dbReference type="NCBI Taxonomy" id="2743357"/>
    <lineage>
        <taxon>Bacteria</taxon>
        <taxon>Pseudomonadati</taxon>
        <taxon>Pseudomonadota</taxon>
        <taxon>Betaproteobacteria</taxon>
        <taxon>Burkholderiales</taxon>
        <taxon>Oxalobacteraceae</taxon>
        <taxon>Telluria group</taxon>
        <taxon>Rugamonas</taxon>
    </lineage>
</organism>
<dbReference type="PANTHER" id="PTHR43296:SF2">
    <property type="entry name" value="PEROXISOMAL 2,4-DIENOYL-COA REDUCTASE [(3E)-ENOYL-COA-PRODUCING]"/>
    <property type="match status" value="1"/>
</dbReference>
<protein>
    <submittedName>
        <fullName evidence="4">SDR family oxidoreductase</fullName>
    </submittedName>
</protein>
<comment type="caution">
    <text evidence="4">The sequence shown here is derived from an EMBL/GenBank/DDBJ whole genome shotgun (WGS) entry which is preliminary data.</text>
</comment>
<reference evidence="4 5" key="1">
    <citation type="submission" date="2019-10" db="EMBL/GenBank/DDBJ databases">
        <title>Two novel species isolated from a subtropical stream in China.</title>
        <authorList>
            <person name="Lu H."/>
        </authorList>
    </citation>
    <scope>NUCLEOTIDE SEQUENCE [LARGE SCALE GENOMIC DNA]</scope>
    <source>
        <strain evidence="4 5">FT29W</strain>
    </source>
</reference>
<dbReference type="InterPro" id="IPR045017">
    <property type="entry name" value="DECR2-like"/>
</dbReference>
<dbReference type="Gene3D" id="3.40.50.720">
    <property type="entry name" value="NAD(P)-binding Rossmann-like Domain"/>
    <property type="match status" value="1"/>
</dbReference>